<evidence type="ECO:0000256" key="4">
    <source>
        <dbReference type="SAM" id="SignalP"/>
    </source>
</evidence>
<keyword evidence="6" id="KW-1185">Reference proteome</keyword>
<dbReference type="InterPro" id="IPR044516">
    <property type="entry name" value="UXS-like"/>
</dbReference>
<proteinExistence type="predicted"/>
<dbReference type="PANTHER" id="PTHR43078">
    <property type="entry name" value="UDP-GLUCURONIC ACID DECARBOXYLASE-RELATED"/>
    <property type="match status" value="1"/>
</dbReference>
<keyword evidence="3" id="KW-0456">Lyase</keyword>
<feature type="chain" id="PRO_5046378112" description="DDE Tnp4 domain-containing protein" evidence="4">
    <location>
        <begin position="19"/>
        <end position="346"/>
    </location>
</feature>
<feature type="non-terminal residue" evidence="5">
    <location>
        <position position="1"/>
    </location>
</feature>
<reference evidence="5" key="1">
    <citation type="journal article" date="2022" name="Int. J. Mol. Sci.">
        <title>Draft Genome of Tanacetum Coccineum: Genomic Comparison of Closely Related Tanacetum-Family Plants.</title>
        <authorList>
            <person name="Yamashiro T."/>
            <person name="Shiraishi A."/>
            <person name="Nakayama K."/>
            <person name="Satake H."/>
        </authorList>
    </citation>
    <scope>NUCLEOTIDE SEQUENCE</scope>
</reference>
<keyword evidence="2" id="KW-0520">NAD</keyword>
<name>A0ABQ4XNN7_9ASTR</name>
<feature type="signal peptide" evidence="4">
    <location>
        <begin position="1"/>
        <end position="18"/>
    </location>
</feature>
<gene>
    <name evidence="5" type="ORF">Tco_0680994</name>
</gene>
<evidence type="ECO:0000256" key="2">
    <source>
        <dbReference type="ARBA" id="ARBA00023027"/>
    </source>
</evidence>
<reference evidence="5" key="2">
    <citation type="submission" date="2022-01" db="EMBL/GenBank/DDBJ databases">
        <authorList>
            <person name="Yamashiro T."/>
            <person name="Shiraishi A."/>
            <person name="Satake H."/>
            <person name="Nakayama K."/>
        </authorList>
    </citation>
    <scope>NUCLEOTIDE SEQUENCE</scope>
</reference>
<dbReference type="EMBL" id="BQNB010009647">
    <property type="protein sequence ID" value="GJS66430.1"/>
    <property type="molecule type" value="Genomic_DNA"/>
</dbReference>
<evidence type="ECO:0000256" key="1">
    <source>
        <dbReference type="ARBA" id="ARBA00001911"/>
    </source>
</evidence>
<dbReference type="Gene3D" id="3.40.50.720">
    <property type="entry name" value="NAD(P)-binding Rossmann-like Domain"/>
    <property type="match status" value="1"/>
</dbReference>
<evidence type="ECO:0000256" key="3">
    <source>
        <dbReference type="ARBA" id="ARBA00023239"/>
    </source>
</evidence>
<dbReference type="PANTHER" id="PTHR43078:SF22">
    <property type="entry name" value="UDP-GLUCURONIC ACID DECARBOXYLASE 1"/>
    <property type="match status" value="1"/>
</dbReference>
<evidence type="ECO:0008006" key="7">
    <source>
        <dbReference type="Google" id="ProtNLM"/>
    </source>
</evidence>
<protein>
    <recommendedName>
        <fullName evidence="7">DDE Tnp4 domain-containing protein</fullName>
    </recommendedName>
</protein>
<sequence>ITIDCLAPLVCILACVVGGPGSNLSPVGPLPLILKPQIFTDLDCNNGLCHRVGEKEGKRKSSENYIVHCGNFQEEAPVEIKPYRQKYGALLAKEAPVEIMPYRQKDGALLAIGTLVQQSECRIVFRWELHSIMILSECYAAWVAGQYAHINISDPNNICKALPSVVAGMRNPELSVHVDSVFALRSFVKAFKGFLTFLLTLNQLYSRSCAGCLRLMVKTARIFNTYGPRMCLDDGRVVSNFVSQVILVPPPSGRGERVYILSPTYPTPMGLGIVVFFVDGLMALMEGEHIGPFNLGNPGESTKGYHNTEDVLGQINLLKDKGPRMAENVLLVTLRIMALSRVKIKK</sequence>
<comment type="cofactor">
    <cofactor evidence="1">
        <name>NAD(+)</name>
        <dbReference type="ChEBI" id="CHEBI:57540"/>
    </cofactor>
</comment>
<evidence type="ECO:0000313" key="5">
    <source>
        <dbReference type="EMBL" id="GJS66430.1"/>
    </source>
</evidence>
<keyword evidence="4" id="KW-0732">Signal</keyword>
<organism evidence="5 6">
    <name type="scientific">Tanacetum coccineum</name>
    <dbReference type="NCBI Taxonomy" id="301880"/>
    <lineage>
        <taxon>Eukaryota</taxon>
        <taxon>Viridiplantae</taxon>
        <taxon>Streptophyta</taxon>
        <taxon>Embryophyta</taxon>
        <taxon>Tracheophyta</taxon>
        <taxon>Spermatophyta</taxon>
        <taxon>Magnoliopsida</taxon>
        <taxon>eudicotyledons</taxon>
        <taxon>Gunneridae</taxon>
        <taxon>Pentapetalae</taxon>
        <taxon>asterids</taxon>
        <taxon>campanulids</taxon>
        <taxon>Asterales</taxon>
        <taxon>Asteraceae</taxon>
        <taxon>Asteroideae</taxon>
        <taxon>Anthemideae</taxon>
        <taxon>Anthemidinae</taxon>
        <taxon>Tanacetum</taxon>
    </lineage>
</organism>
<evidence type="ECO:0000313" key="6">
    <source>
        <dbReference type="Proteomes" id="UP001151760"/>
    </source>
</evidence>
<dbReference type="Proteomes" id="UP001151760">
    <property type="component" value="Unassembled WGS sequence"/>
</dbReference>
<accession>A0ABQ4XNN7</accession>
<comment type="caution">
    <text evidence="5">The sequence shown here is derived from an EMBL/GenBank/DDBJ whole genome shotgun (WGS) entry which is preliminary data.</text>
</comment>